<dbReference type="PROSITE" id="PS50850">
    <property type="entry name" value="MFS"/>
    <property type="match status" value="1"/>
</dbReference>
<dbReference type="GO" id="GO:0005351">
    <property type="term" value="F:carbohydrate:proton symporter activity"/>
    <property type="evidence" value="ECO:0007669"/>
    <property type="project" value="TreeGrafter"/>
</dbReference>
<dbReference type="Pfam" id="PF00083">
    <property type="entry name" value="Sugar_tr"/>
    <property type="match status" value="1"/>
</dbReference>
<reference evidence="8 9" key="1">
    <citation type="submission" date="2020-03" db="EMBL/GenBank/DDBJ databases">
        <title>Draft Genome Sequence of Cudoniella acicularis.</title>
        <authorList>
            <person name="Buettner E."/>
            <person name="Kellner H."/>
        </authorList>
    </citation>
    <scope>NUCLEOTIDE SEQUENCE [LARGE SCALE GENOMIC DNA]</scope>
    <source>
        <strain evidence="8 9">DSM 108380</strain>
    </source>
</reference>
<dbReference type="EMBL" id="JAAMPI010000709">
    <property type="protein sequence ID" value="KAF4629180.1"/>
    <property type="molecule type" value="Genomic_DNA"/>
</dbReference>
<keyword evidence="4 6" id="KW-1133">Transmembrane helix</keyword>
<evidence type="ECO:0000256" key="4">
    <source>
        <dbReference type="ARBA" id="ARBA00022989"/>
    </source>
</evidence>
<gene>
    <name evidence="8" type="ORF">G7Y89_g8966</name>
</gene>
<feature type="transmembrane region" description="Helical" evidence="6">
    <location>
        <begin position="106"/>
        <end position="130"/>
    </location>
</feature>
<sequence>MEIPTTTEDTKAATIHLESMQVDNATQYMDDVAAHRGELIVEEERNMGLAQTAKTHWRALTFCCVSFTAGLVFGYDTIVNGASIAMPSFLLYFGKVGPDGLYLPSVWTSLWVAMSALMQALGAFIVGFISDRFGRKWPASAAGAITLVGSAVQYTAQARGVLMAGKMVNGLGVGALMSIATSYASEVAPQRLRAVVQASLVMFTVLMQGAALGIIRIFVPNIKEQAFRNVIAIQWPVGALAMIAFAFVPESPVYLIANGQLEKAAKVMKLLYGASTDTEARVAHLIKTIREEEKHNLLHRGTYLECFKGQDLKRTLSVIFLYTSANWAGAAFLAQSIYFLIIAGLPAIHAYDISIGGFGLAILIIVSSFYWMDKVRRRTAFMAGCIINFLVMLTVGGLYYKSGTGALWGIAVLMNIQISLQTSLLQGMGWPIAAELSSYRLRGKTISIGIMSQTLSTWVTTFVMPYIYNVDAGNLGARTGFVFAGTSALIIAGTWYFVPDTTGMTAEEIDHAYARGIPSRKIKKEVVTEQSVDQKTDGLSV</sequence>
<dbReference type="AlphaFoldDB" id="A0A8H4RFJ9"/>
<dbReference type="InterPro" id="IPR036259">
    <property type="entry name" value="MFS_trans_sf"/>
</dbReference>
<keyword evidence="5 6" id="KW-0472">Membrane</keyword>
<dbReference type="InterPro" id="IPR050360">
    <property type="entry name" value="MFS_Sugar_Transporters"/>
</dbReference>
<proteinExistence type="inferred from homology"/>
<name>A0A8H4RFJ9_9HELO</name>
<feature type="transmembrane region" description="Helical" evidence="6">
    <location>
        <begin position="353"/>
        <end position="372"/>
    </location>
</feature>
<feature type="transmembrane region" description="Helical" evidence="6">
    <location>
        <begin position="480"/>
        <end position="498"/>
    </location>
</feature>
<dbReference type="PANTHER" id="PTHR48022">
    <property type="entry name" value="PLASTIDIC GLUCOSE TRANSPORTER 4"/>
    <property type="match status" value="1"/>
</dbReference>
<dbReference type="InterPro" id="IPR020846">
    <property type="entry name" value="MFS_dom"/>
</dbReference>
<feature type="transmembrane region" description="Helical" evidence="6">
    <location>
        <begin position="318"/>
        <end position="341"/>
    </location>
</feature>
<feature type="transmembrane region" description="Helical" evidence="6">
    <location>
        <begin position="231"/>
        <end position="248"/>
    </location>
</feature>
<keyword evidence="3 6" id="KW-0812">Transmembrane</keyword>
<comment type="caution">
    <text evidence="8">The sequence shown here is derived from an EMBL/GenBank/DDBJ whole genome shotgun (WGS) entry which is preliminary data.</text>
</comment>
<dbReference type="FunFam" id="1.20.1250.20:FF:000078">
    <property type="entry name" value="MFS maltose transporter, putative"/>
    <property type="match status" value="1"/>
</dbReference>
<protein>
    <recommendedName>
        <fullName evidence="7">Major facilitator superfamily (MFS) profile domain-containing protein</fullName>
    </recommendedName>
</protein>
<feature type="transmembrane region" description="Helical" evidence="6">
    <location>
        <begin position="446"/>
        <end position="468"/>
    </location>
</feature>
<dbReference type="InterPro" id="IPR005829">
    <property type="entry name" value="Sugar_transporter_CS"/>
</dbReference>
<evidence type="ECO:0000256" key="5">
    <source>
        <dbReference type="ARBA" id="ARBA00023136"/>
    </source>
</evidence>
<feature type="transmembrane region" description="Helical" evidence="6">
    <location>
        <begin position="406"/>
        <end position="425"/>
    </location>
</feature>
<dbReference type="Proteomes" id="UP000566819">
    <property type="component" value="Unassembled WGS sequence"/>
</dbReference>
<dbReference type="SUPFAM" id="SSF103473">
    <property type="entry name" value="MFS general substrate transporter"/>
    <property type="match status" value="1"/>
</dbReference>
<dbReference type="InterPro" id="IPR005828">
    <property type="entry name" value="MFS_sugar_transport-like"/>
</dbReference>
<dbReference type="PANTHER" id="PTHR48022:SF33">
    <property type="entry name" value="SUGAR PERMEASE, PUTATIVE (AFU_ORTHOLOGUE AFUA_6G12040)-RELATED"/>
    <property type="match status" value="1"/>
</dbReference>
<evidence type="ECO:0000256" key="2">
    <source>
        <dbReference type="ARBA" id="ARBA00010992"/>
    </source>
</evidence>
<dbReference type="PROSITE" id="PS00217">
    <property type="entry name" value="SUGAR_TRANSPORT_2"/>
    <property type="match status" value="1"/>
</dbReference>
<evidence type="ECO:0000259" key="7">
    <source>
        <dbReference type="PROSITE" id="PS50850"/>
    </source>
</evidence>
<feature type="transmembrane region" description="Helical" evidence="6">
    <location>
        <begin position="379"/>
        <end position="400"/>
    </location>
</feature>
<dbReference type="OrthoDB" id="6612291at2759"/>
<evidence type="ECO:0000313" key="8">
    <source>
        <dbReference type="EMBL" id="KAF4629180.1"/>
    </source>
</evidence>
<dbReference type="PROSITE" id="PS00216">
    <property type="entry name" value="SUGAR_TRANSPORT_1"/>
    <property type="match status" value="1"/>
</dbReference>
<evidence type="ECO:0000256" key="6">
    <source>
        <dbReference type="SAM" id="Phobius"/>
    </source>
</evidence>
<organism evidence="8 9">
    <name type="scientific">Cudoniella acicularis</name>
    <dbReference type="NCBI Taxonomy" id="354080"/>
    <lineage>
        <taxon>Eukaryota</taxon>
        <taxon>Fungi</taxon>
        <taxon>Dikarya</taxon>
        <taxon>Ascomycota</taxon>
        <taxon>Pezizomycotina</taxon>
        <taxon>Leotiomycetes</taxon>
        <taxon>Helotiales</taxon>
        <taxon>Tricladiaceae</taxon>
        <taxon>Cudoniella</taxon>
    </lineage>
</organism>
<dbReference type="GO" id="GO:0016020">
    <property type="term" value="C:membrane"/>
    <property type="evidence" value="ECO:0007669"/>
    <property type="project" value="UniProtKB-SubCell"/>
</dbReference>
<keyword evidence="9" id="KW-1185">Reference proteome</keyword>
<feature type="domain" description="Major facilitator superfamily (MFS) profile" evidence="7">
    <location>
        <begin position="62"/>
        <end position="502"/>
    </location>
</feature>
<evidence type="ECO:0000256" key="1">
    <source>
        <dbReference type="ARBA" id="ARBA00004141"/>
    </source>
</evidence>
<comment type="similarity">
    <text evidence="2">Belongs to the major facilitator superfamily. Sugar transporter (TC 2.A.1.1) family.</text>
</comment>
<comment type="subcellular location">
    <subcellularLocation>
        <location evidence="1">Membrane</location>
        <topology evidence="1">Multi-pass membrane protein</topology>
    </subcellularLocation>
</comment>
<feature type="transmembrane region" description="Helical" evidence="6">
    <location>
        <begin position="200"/>
        <end position="219"/>
    </location>
</feature>
<evidence type="ECO:0000313" key="9">
    <source>
        <dbReference type="Proteomes" id="UP000566819"/>
    </source>
</evidence>
<evidence type="ECO:0000256" key="3">
    <source>
        <dbReference type="ARBA" id="ARBA00022692"/>
    </source>
</evidence>
<feature type="transmembrane region" description="Helical" evidence="6">
    <location>
        <begin position="59"/>
        <end position="86"/>
    </location>
</feature>
<accession>A0A8H4RFJ9</accession>
<dbReference type="Gene3D" id="1.20.1250.20">
    <property type="entry name" value="MFS general substrate transporter like domains"/>
    <property type="match status" value="1"/>
</dbReference>